<proteinExistence type="predicted"/>
<evidence type="ECO:0000256" key="1">
    <source>
        <dbReference type="SAM" id="MobiDB-lite"/>
    </source>
</evidence>
<protein>
    <submittedName>
        <fullName evidence="3">Membrane protein</fullName>
    </submittedName>
</protein>
<keyword evidence="2" id="KW-1133">Transmembrane helix</keyword>
<sequence>MSAANTDPNSDPMTGNPASDDEPTLFSARLTPYRSLDQRGFLIVMIIVVAISFVCGTAFLLMGAWPVFGLFGLDVLAIWWAFRINFRQARAVEEITVTPSLIRVRQVEADGAAREARMNPLWTRLDKELHEDYGVQKLTLFSRGVPVVVGAFLHTAQREELALELSLALSTAKRGVSRSAP</sequence>
<reference evidence="3 4" key="1">
    <citation type="submission" date="2023-07" db="EMBL/GenBank/DDBJ databases">
        <title>Genomic Encyclopedia of Type Strains, Phase IV (KMG-IV): sequencing the most valuable type-strain genomes for metagenomic binning, comparative biology and taxonomic classification.</title>
        <authorList>
            <person name="Goeker M."/>
        </authorList>
    </citation>
    <scope>NUCLEOTIDE SEQUENCE [LARGE SCALE GENOMIC DNA]</scope>
    <source>
        <strain evidence="3 4">DSM 15561</strain>
    </source>
</reference>
<accession>A0ABU0LVA7</accession>
<dbReference type="RefSeq" id="WP_306891337.1">
    <property type="nucleotide sequence ID" value="NZ_JAUSVR010000015.1"/>
</dbReference>
<dbReference type="InterPro" id="IPR016990">
    <property type="entry name" value="UCP032162_TM"/>
</dbReference>
<feature type="region of interest" description="Disordered" evidence="1">
    <location>
        <begin position="1"/>
        <end position="22"/>
    </location>
</feature>
<dbReference type="Proteomes" id="UP001235094">
    <property type="component" value="Unassembled WGS sequence"/>
</dbReference>
<evidence type="ECO:0000256" key="2">
    <source>
        <dbReference type="SAM" id="Phobius"/>
    </source>
</evidence>
<feature type="transmembrane region" description="Helical" evidence="2">
    <location>
        <begin position="65"/>
        <end position="82"/>
    </location>
</feature>
<keyword evidence="2" id="KW-0472">Membrane</keyword>
<feature type="compositionally biased region" description="Polar residues" evidence="1">
    <location>
        <begin position="1"/>
        <end position="17"/>
    </location>
</feature>
<keyword evidence="4" id="KW-1185">Reference proteome</keyword>
<gene>
    <name evidence="3" type="ORF">QOZ99_003571</name>
</gene>
<dbReference type="PIRSF" id="PIRSF032162">
    <property type="entry name" value="UCP032162_imp"/>
    <property type="match status" value="1"/>
</dbReference>
<evidence type="ECO:0000313" key="3">
    <source>
        <dbReference type="EMBL" id="MDQ0512659.1"/>
    </source>
</evidence>
<feature type="transmembrane region" description="Helical" evidence="2">
    <location>
        <begin position="40"/>
        <end position="59"/>
    </location>
</feature>
<dbReference type="InterPro" id="IPR019253">
    <property type="entry name" value="DUF2244_TM"/>
</dbReference>
<keyword evidence="2" id="KW-0812">Transmembrane</keyword>
<organism evidence="3 4">
    <name type="scientific">Ancylobacter amanitiformis</name>
    <dbReference type="NCBI Taxonomy" id="217069"/>
    <lineage>
        <taxon>Bacteria</taxon>
        <taxon>Pseudomonadati</taxon>
        <taxon>Pseudomonadota</taxon>
        <taxon>Alphaproteobacteria</taxon>
        <taxon>Hyphomicrobiales</taxon>
        <taxon>Xanthobacteraceae</taxon>
        <taxon>Ancylobacter</taxon>
    </lineage>
</organism>
<evidence type="ECO:0000313" key="4">
    <source>
        <dbReference type="Proteomes" id="UP001235094"/>
    </source>
</evidence>
<comment type="caution">
    <text evidence="3">The sequence shown here is derived from an EMBL/GenBank/DDBJ whole genome shotgun (WGS) entry which is preliminary data.</text>
</comment>
<name>A0ABU0LVA7_9HYPH</name>
<dbReference type="EMBL" id="JAUSVR010000015">
    <property type="protein sequence ID" value="MDQ0512659.1"/>
    <property type="molecule type" value="Genomic_DNA"/>
</dbReference>
<dbReference type="Pfam" id="PF10003">
    <property type="entry name" value="DUF2244"/>
    <property type="match status" value="1"/>
</dbReference>